<evidence type="ECO:0000313" key="14">
    <source>
        <dbReference type="Proteomes" id="UP000295361"/>
    </source>
</evidence>
<dbReference type="InterPro" id="IPR023614">
    <property type="entry name" value="Porin_dom_sf"/>
</dbReference>
<keyword evidence="14" id="KW-1185">Reference proteome</keyword>
<dbReference type="InterPro" id="IPR033900">
    <property type="entry name" value="Gram_neg_porin_domain"/>
</dbReference>
<feature type="signal peptide" evidence="11">
    <location>
        <begin position="1"/>
        <end position="24"/>
    </location>
</feature>
<keyword evidence="5" id="KW-0812">Transmembrane</keyword>
<evidence type="ECO:0000256" key="10">
    <source>
        <dbReference type="ARBA" id="ARBA00023237"/>
    </source>
</evidence>
<evidence type="ECO:0000256" key="1">
    <source>
        <dbReference type="ARBA" id="ARBA00004571"/>
    </source>
</evidence>
<dbReference type="Gene3D" id="2.40.160.10">
    <property type="entry name" value="Porin"/>
    <property type="match status" value="1"/>
</dbReference>
<dbReference type="SUPFAM" id="SSF56935">
    <property type="entry name" value="Porins"/>
    <property type="match status" value="1"/>
</dbReference>
<dbReference type="PANTHER" id="PTHR34501:SF9">
    <property type="entry name" value="MAJOR OUTER MEMBRANE PROTEIN P.IA"/>
    <property type="match status" value="1"/>
</dbReference>
<proteinExistence type="predicted"/>
<gene>
    <name evidence="13" type="ORF">DES47_11061</name>
</gene>
<keyword evidence="3" id="KW-0813">Transport</keyword>
<dbReference type="InterPro" id="IPR050298">
    <property type="entry name" value="Gram-neg_bact_OMP"/>
</dbReference>
<reference evidence="13 14" key="1">
    <citation type="submission" date="2019-03" db="EMBL/GenBank/DDBJ databases">
        <title>Genomic Encyclopedia of Type Strains, Phase IV (KMG-IV): sequencing the most valuable type-strain genomes for metagenomic binning, comparative biology and taxonomic classification.</title>
        <authorList>
            <person name="Goeker M."/>
        </authorList>
    </citation>
    <scope>NUCLEOTIDE SEQUENCE [LARGE SCALE GENOMIC DNA]</scope>
    <source>
        <strain evidence="13 14">DSM 16998</strain>
    </source>
</reference>
<dbReference type="GO" id="GO:0015288">
    <property type="term" value="F:porin activity"/>
    <property type="evidence" value="ECO:0007669"/>
    <property type="project" value="UniProtKB-KW"/>
</dbReference>
<evidence type="ECO:0000256" key="9">
    <source>
        <dbReference type="ARBA" id="ARBA00023136"/>
    </source>
</evidence>
<dbReference type="AlphaFoldDB" id="A0A4R6QIE0"/>
<keyword evidence="10" id="KW-0998">Cell outer membrane</keyword>
<evidence type="ECO:0000256" key="4">
    <source>
        <dbReference type="ARBA" id="ARBA00022452"/>
    </source>
</evidence>
<dbReference type="CDD" id="cd00342">
    <property type="entry name" value="gram_neg_porins"/>
    <property type="match status" value="1"/>
</dbReference>
<sequence>MKSQHHTWAAIGLLASLAASSAWAQSSVTVYGRVNLSVESQKRGSAGNFVALENSSSRWGLRGVEDLGGGLKASFKLESGFDASNGTAAGTFWGRESWLAIEGAFGKVRIGNLTNITYLTSADYVSMHNHDTGTSSDTLFAFGVNFGAKQNTIAYATPVVNGFQAEISHALKEDGAFGSTNAVLNYDAGPLHLGFGVAKRDVNRMFVARGLYEMGAFTVGGYYERDSFNGVKRSNFRLAGMYAMDQHEFHLNFGAAGDRGGADTGARQYTLGYNYKLSKRTKVYGFYTGVNNDAKATYAAFGSLKAGESQSSLALGIRHNF</sequence>
<evidence type="ECO:0000256" key="11">
    <source>
        <dbReference type="SAM" id="SignalP"/>
    </source>
</evidence>
<evidence type="ECO:0000259" key="12">
    <source>
        <dbReference type="Pfam" id="PF13609"/>
    </source>
</evidence>
<feature type="domain" description="Porin" evidence="12">
    <location>
        <begin position="14"/>
        <end position="294"/>
    </location>
</feature>
<organism evidence="13 14">
    <name type="scientific">Roseateles toxinivorans</name>
    <dbReference type="NCBI Taxonomy" id="270368"/>
    <lineage>
        <taxon>Bacteria</taxon>
        <taxon>Pseudomonadati</taxon>
        <taxon>Pseudomonadota</taxon>
        <taxon>Betaproteobacteria</taxon>
        <taxon>Burkholderiales</taxon>
        <taxon>Sphaerotilaceae</taxon>
        <taxon>Roseateles</taxon>
    </lineage>
</organism>
<dbReference type="RefSeq" id="WP_133703394.1">
    <property type="nucleotide sequence ID" value="NZ_SNXS01000010.1"/>
</dbReference>
<evidence type="ECO:0000313" key="13">
    <source>
        <dbReference type="EMBL" id="TDP61849.1"/>
    </source>
</evidence>
<protein>
    <submittedName>
        <fullName evidence="13">Putative porin</fullName>
    </submittedName>
</protein>
<evidence type="ECO:0000256" key="6">
    <source>
        <dbReference type="ARBA" id="ARBA00022729"/>
    </source>
</evidence>
<dbReference type="Pfam" id="PF13609">
    <property type="entry name" value="Porin_4"/>
    <property type="match status" value="1"/>
</dbReference>
<keyword evidence="7" id="KW-0406">Ion transport</keyword>
<dbReference type="InterPro" id="IPR002299">
    <property type="entry name" value="Porin_Neis"/>
</dbReference>
<dbReference type="PRINTS" id="PR00184">
    <property type="entry name" value="NEISSPPORIN"/>
</dbReference>
<name>A0A4R6QIE0_9BURK</name>
<comment type="caution">
    <text evidence="13">The sequence shown here is derived from an EMBL/GenBank/DDBJ whole genome shotgun (WGS) entry which is preliminary data.</text>
</comment>
<dbReference type="EMBL" id="SNXS01000010">
    <property type="protein sequence ID" value="TDP61849.1"/>
    <property type="molecule type" value="Genomic_DNA"/>
</dbReference>
<evidence type="ECO:0000256" key="3">
    <source>
        <dbReference type="ARBA" id="ARBA00022448"/>
    </source>
</evidence>
<evidence type="ECO:0000256" key="7">
    <source>
        <dbReference type="ARBA" id="ARBA00023065"/>
    </source>
</evidence>
<dbReference type="GO" id="GO:0046930">
    <property type="term" value="C:pore complex"/>
    <property type="evidence" value="ECO:0007669"/>
    <property type="project" value="UniProtKB-KW"/>
</dbReference>
<dbReference type="OrthoDB" id="6975458at2"/>
<dbReference type="Proteomes" id="UP000295361">
    <property type="component" value="Unassembled WGS sequence"/>
</dbReference>
<keyword evidence="8" id="KW-0626">Porin</keyword>
<keyword evidence="6 11" id="KW-0732">Signal</keyword>
<evidence type="ECO:0000256" key="8">
    <source>
        <dbReference type="ARBA" id="ARBA00023114"/>
    </source>
</evidence>
<feature type="chain" id="PRO_5020278474" evidence="11">
    <location>
        <begin position="25"/>
        <end position="321"/>
    </location>
</feature>
<comment type="subunit">
    <text evidence="2">Homotrimer.</text>
</comment>
<keyword evidence="4" id="KW-1134">Transmembrane beta strand</keyword>
<evidence type="ECO:0000256" key="2">
    <source>
        <dbReference type="ARBA" id="ARBA00011233"/>
    </source>
</evidence>
<dbReference type="InParanoid" id="A0A4R6QIE0"/>
<accession>A0A4R6QIE0</accession>
<comment type="subcellular location">
    <subcellularLocation>
        <location evidence="1">Cell outer membrane</location>
        <topology evidence="1">Multi-pass membrane protein</topology>
    </subcellularLocation>
</comment>
<dbReference type="GO" id="GO:0009279">
    <property type="term" value="C:cell outer membrane"/>
    <property type="evidence" value="ECO:0007669"/>
    <property type="project" value="UniProtKB-SubCell"/>
</dbReference>
<dbReference type="GO" id="GO:0006811">
    <property type="term" value="P:monoatomic ion transport"/>
    <property type="evidence" value="ECO:0007669"/>
    <property type="project" value="UniProtKB-KW"/>
</dbReference>
<keyword evidence="9" id="KW-0472">Membrane</keyword>
<evidence type="ECO:0000256" key="5">
    <source>
        <dbReference type="ARBA" id="ARBA00022692"/>
    </source>
</evidence>
<dbReference type="PANTHER" id="PTHR34501">
    <property type="entry name" value="PROTEIN YDDL-RELATED"/>
    <property type="match status" value="1"/>
</dbReference>